<evidence type="ECO:0000313" key="1">
    <source>
        <dbReference type="EMBL" id="KAF4032597.1"/>
    </source>
</evidence>
<protein>
    <submittedName>
        <fullName evidence="1">Uncharacterized protein</fullName>
    </submittedName>
</protein>
<dbReference type="EMBL" id="WSZM01000476">
    <property type="protein sequence ID" value="KAF4032597.1"/>
    <property type="molecule type" value="Genomic_DNA"/>
</dbReference>
<organism evidence="1 2">
    <name type="scientific">Phytophthora infestans</name>
    <name type="common">Potato late blight agent</name>
    <name type="synonym">Botrytis infestans</name>
    <dbReference type="NCBI Taxonomy" id="4787"/>
    <lineage>
        <taxon>Eukaryota</taxon>
        <taxon>Sar</taxon>
        <taxon>Stramenopiles</taxon>
        <taxon>Oomycota</taxon>
        <taxon>Peronosporomycetes</taxon>
        <taxon>Peronosporales</taxon>
        <taxon>Peronosporaceae</taxon>
        <taxon>Phytophthora</taxon>
    </lineage>
</organism>
<keyword evidence="2" id="KW-1185">Reference proteome</keyword>
<sequence>MREYNTANPKYQMTLIGILVTDYGGKDLAGILAAAKKVKETASTAKKMESELIQNWIRKGWTPSSVFNLDHVADLEHLNNYLLSVWVKFTTEYNKLSPPPKQGGHDRHSKNWLEKLLDRAKKDSDTEKWPRI</sequence>
<proteinExistence type="predicted"/>
<comment type="caution">
    <text evidence="1">The sequence shown here is derived from an EMBL/GenBank/DDBJ whole genome shotgun (WGS) entry which is preliminary data.</text>
</comment>
<accession>A0A833SCT1</accession>
<dbReference type="AlphaFoldDB" id="A0A833SCT1"/>
<reference evidence="1" key="1">
    <citation type="submission" date="2020-04" db="EMBL/GenBank/DDBJ databases">
        <title>Hybrid Assembly of Korean Phytophthora infestans isolates.</title>
        <authorList>
            <person name="Prokchorchik M."/>
            <person name="Lee Y."/>
            <person name="Seo J."/>
            <person name="Cho J.-H."/>
            <person name="Park Y.-E."/>
            <person name="Jang D.-C."/>
            <person name="Im J.-S."/>
            <person name="Choi J.-G."/>
            <person name="Park H.-J."/>
            <person name="Lee G.-B."/>
            <person name="Lee Y.-G."/>
            <person name="Hong S.-Y."/>
            <person name="Cho K."/>
            <person name="Sohn K.H."/>
        </authorList>
    </citation>
    <scope>NUCLEOTIDE SEQUENCE</scope>
    <source>
        <strain evidence="1">KR_1_A1</strain>
    </source>
</reference>
<name>A0A833SCT1_PHYIN</name>
<dbReference type="Proteomes" id="UP000602510">
    <property type="component" value="Unassembled WGS sequence"/>
</dbReference>
<gene>
    <name evidence="1" type="ORF">GN244_ATG15529</name>
</gene>
<evidence type="ECO:0000313" key="2">
    <source>
        <dbReference type="Proteomes" id="UP000602510"/>
    </source>
</evidence>